<reference evidence="1 2" key="1">
    <citation type="submission" date="2015-01" db="EMBL/GenBank/DDBJ databases">
        <title>Evolution of Trichinella species and genotypes.</title>
        <authorList>
            <person name="Korhonen P.K."/>
            <person name="Edoardo P."/>
            <person name="Giuseppe L.R."/>
            <person name="Gasser R.B."/>
        </authorList>
    </citation>
    <scope>NUCLEOTIDE SEQUENCE [LARGE SCALE GENOMIC DNA]</scope>
    <source>
        <strain evidence="1">ISS1029</strain>
    </source>
</reference>
<dbReference type="EMBL" id="JYDP01000004">
    <property type="protein sequence ID" value="KRZ18072.1"/>
    <property type="molecule type" value="Genomic_DNA"/>
</dbReference>
<dbReference type="Proteomes" id="UP000055024">
    <property type="component" value="Unassembled WGS sequence"/>
</dbReference>
<name>A0A0V1I5C2_9BILA</name>
<keyword evidence="2" id="KW-1185">Reference proteome</keyword>
<sequence length="75" mass="8698">METFMIGIVLWKWRASDPDLIVTVTCSHCFTQTTQNNYNYIEIIYIRKLAIFVAVSMFLDVKHQNIGGCIVKINK</sequence>
<accession>A0A0V1I5C2</accession>
<gene>
    <name evidence="1" type="ORF">T11_8776</name>
</gene>
<dbReference type="AlphaFoldDB" id="A0A0V1I5C2"/>
<evidence type="ECO:0000313" key="1">
    <source>
        <dbReference type="EMBL" id="KRZ18072.1"/>
    </source>
</evidence>
<organism evidence="1 2">
    <name type="scientific">Trichinella zimbabwensis</name>
    <dbReference type="NCBI Taxonomy" id="268475"/>
    <lineage>
        <taxon>Eukaryota</taxon>
        <taxon>Metazoa</taxon>
        <taxon>Ecdysozoa</taxon>
        <taxon>Nematoda</taxon>
        <taxon>Enoplea</taxon>
        <taxon>Dorylaimia</taxon>
        <taxon>Trichinellida</taxon>
        <taxon>Trichinellidae</taxon>
        <taxon>Trichinella</taxon>
    </lineage>
</organism>
<evidence type="ECO:0000313" key="2">
    <source>
        <dbReference type="Proteomes" id="UP000055024"/>
    </source>
</evidence>
<protein>
    <submittedName>
        <fullName evidence="1">Uncharacterized protein</fullName>
    </submittedName>
</protein>
<comment type="caution">
    <text evidence="1">The sequence shown here is derived from an EMBL/GenBank/DDBJ whole genome shotgun (WGS) entry which is preliminary data.</text>
</comment>
<proteinExistence type="predicted"/>